<feature type="compositionally biased region" description="Polar residues" evidence="21">
    <location>
        <begin position="1259"/>
        <end position="1269"/>
    </location>
</feature>
<dbReference type="RefSeq" id="XP_021092100.1">
    <property type="nucleotide sequence ID" value="XM_021236441.1"/>
</dbReference>
<evidence type="ECO:0000256" key="17">
    <source>
        <dbReference type="ARBA" id="ARBA00055763"/>
    </source>
</evidence>
<keyword evidence="14" id="KW-0206">Cytoskeleton</keyword>
<evidence type="ECO:0000259" key="22">
    <source>
        <dbReference type="SMART" id="SM01349"/>
    </source>
</evidence>
<feature type="compositionally biased region" description="Low complexity" evidence="21">
    <location>
        <begin position="606"/>
        <end position="616"/>
    </location>
</feature>
<keyword evidence="7" id="KW-0963">Cytoplasm</keyword>
<name>A0AAX6R4A5_HETGA</name>
<dbReference type="InterPro" id="IPR034085">
    <property type="entry name" value="TOG"/>
</dbReference>
<feature type="compositionally biased region" description="Polar residues" evidence="21">
    <location>
        <begin position="653"/>
        <end position="667"/>
    </location>
</feature>
<evidence type="ECO:0000256" key="20">
    <source>
        <dbReference type="PROSITE-ProRule" id="PRU00103"/>
    </source>
</evidence>
<feature type="region of interest" description="Disordered" evidence="21">
    <location>
        <begin position="1221"/>
        <end position="1286"/>
    </location>
</feature>
<sequence length="1555" mass="171375">MEPRMESCLAQVLQKDVGKRLQVGQELIDYFSDKQKSADLEHDQTMLDKLVDGLATSWVNSSNYKVVLLGMDILSALVTRLQDRFKAQIGTVLPSLIDRLGDSKDSVREQDQTLLLKIMDQAANPQYVWDRMLGGFKHKNFRTREGICLCLIATLNASGAHTLTLNKIVPHICNLLGDPNSQVRDAAINSLVEIYRHVGEPVRTDLSKKGLPQSRLSVIFTKFDEVQKSGNMVQSANDKNFDDEDSVDGNRPSSASSSSSKAPASSRRKIGMGTTRRLGSSTLGSKSSAAKEGAGAVDEEDFIKAFDDVPVVQIYSSRDLEESINKIREILSDDKHDWEQRVNALKKIRSLLLAGAAEYDNFFQHLRLLDGAFKLSAKDLRSQVVRETCITLGHLSSVLGNKFDHGAEAIMPTIFNLIPNSAKIMATSGVVAIRLIIRHTHIPRLIPVITSNCTSKSVAVRRRCFEFLDLLLQEWQTHSLERHISVLAETIKKGIHDADSEARIEARKCYWGFHSHFSREAEHLYHTLESSYQRALQSHLKNSDSIVSLPQSDRSSSSSQESLNRPLSAKRSPTGSTTSRASTVSTKSVSTTGSLQRSRSDIDVNAAASAKSKVSSTSGTMPFSSAAALPPGSYASLDGTTTKAEGRIRTRRQNSGSATSVASNPSDSRGRSRAKVVSQSQRSRSANPAGAGSRSSSPGKLLGSGYGGLTGSSSRGPPVTPSSEKRSKIPRSQGCSRETSPNRIGPARSSRIPRPSMSQGCSRDTSRESSRDTSPARGFPPLDRFGLSQPGRIPGSVNAMRVLSTSTDLEAAVADALLLGDARSKKKPVRRRYEPYGMYSDDDANSDASSVCSERSYGSRNGGIPHYLRQTEDVAEVLNHCASSNWSERKEGLLGLQNLLKSQRTLSRVELKRLCEIFTRMFADPHSKRVFSMFLETLVDFIIIHKDDLQDWLFVLLTQLLKKMGADLLGSVQAKVQKALDVTRDSFPFDQQFNILMRFIVDQTQTPNLKVKVAILKYIESLARQMDPTDFVNSSETRLAVSRIITWTTEPKSSDVRKAAQIVLISLFELNTPEFTMLLGALPKTFQDGATKLLHNHLKNASNTSVGSPSNTIGRTPSRHPSSRTSPLTSPTNCSHGGLSPSRLWGWSADGLSKHPPPFSQPNSIPTAPSHKTLRRSYSPSMLDYDTENLNSEEIYSSLRGVTEAIEKFSFRSQEDLNEPIKRDGKKDFDIVSRDGGAASPATEGRGGSEVEGGRTALDNKTSLLNTQPPRAFPGPRARDYNPYPYSDTINTYDKTALKEAMFDDDMEQLRDVPIDHSDLVADLLKELSNHNERVEERKGALLELLKITREDSLGVWEEHFKTILLLLLETLGDKDHSIRALALRVLREILRNQPARFKNYAELTIMKTLEAHKDSHKEVVRAAEEAASTLASSIHPEQCIKVLCPIIQTADYPINLAAIKMQTKVVERIAKDSLLQLLADIIPGLLQGYDNTESSVRKASVFCLVAIYSVIGEDLKPHLAQLTGSKMKLLNLYIKRAQTTNSNSSSSSDVSTHS</sequence>
<dbReference type="Pfam" id="PF12348">
    <property type="entry name" value="CLASP_N"/>
    <property type="match status" value="1"/>
</dbReference>
<keyword evidence="16" id="KW-0137">Centromere</keyword>
<dbReference type="InterPro" id="IPR011989">
    <property type="entry name" value="ARM-like"/>
</dbReference>
<dbReference type="FunFam" id="1.25.10.10:FF:000001">
    <property type="entry name" value="CLIP-associating protein 1 isoform 2"/>
    <property type="match status" value="1"/>
</dbReference>
<feature type="domain" description="TOG" evidence="22">
    <location>
        <begin position="319"/>
        <end position="551"/>
    </location>
</feature>
<feature type="compositionally biased region" description="Low complexity" evidence="21">
    <location>
        <begin position="548"/>
        <end position="567"/>
    </location>
</feature>
<evidence type="ECO:0000256" key="19">
    <source>
        <dbReference type="ARBA" id="ARBA00083433"/>
    </source>
</evidence>
<feature type="compositionally biased region" description="Polar residues" evidence="21">
    <location>
        <begin position="733"/>
        <end position="742"/>
    </location>
</feature>
<evidence type="ECO:0000313" key="23">
    <source>
        <dbReference type="Proteomes" id="UP000694906"/>
    </source>
</evidence>
<comment type="subcellular location">
    <subcellularLocation>
        <location evidence="4">Chromosome</location>
        <location evidence="4">Centromere</location>
        <location evidence="4">Kinetochore</location>
    </subcellularLocation>
    <subcellularLocation>
        <location evidence="2">Cytoplasm</location>
        <location evidence="2">Cytoskeleton</location>
        <location evidence="2">Microtubule organizing center</location>
        <location evidence="2">Centrosome</location>
    </subcellularLocation>
    <subcellularLocation>
        <location evidence="1">Cytoplasm</location>
        <location evidence="1">Cytoskeleton</location>
        <location evidence="1">Spindle</location>
    </subcellularLocation>
    <subcellularLocation>
        <location evidence="3">Golgi apparatus</location>
        <location evidence="3">trans-Golgi network</location>
    </subcellularLocation>
</comment>
<evidence type="ECO:0000256" key="7">
    <source>
        <dbReference type="ARBA" id="ARBA00022490"/>
    </source>
</evidence>
<evidence type="ECO:0000256" key="16">
    <source>
        <dbReference type="ARBA" id="ARBA00023328"/>
    </source>
</evidence>
<dbReference type="GO" id="GO:0005813">
    <property type="term" value="C:centrosome"/>
    <property type="evidence" value="ECO:0007669"/>
    <property type="project" value="UniProtKB-SubCell"/>
</dbReference>
<evidence type="ECO:0000256" key="15">
    <source>
        <dbReference type="ARBA" id="ARBA00023306"/>
    </source>
</evidence>
<dbReference type="PROSITE" id="PS50077">
    <property type="entry name" value="HEAT_REPEAT"/>
    <property type="match status" value="1"/>
</dbReference>
<dbReference type="InterPro" id="IPR048491">
    <property type="entry name" value="XMAP215_CLASP_TOG"/>
</dbReference>
<feature type="compositionally biased region" description="Polar residues" evidence="21">
    <location>
        <begin position="1100"/>
        <end position="1114"/>
    </location>
</feature>
<evidence type="ECO:0000256" key="6">
    <source>
        <dbReference type="ARBA" id="ARBA00022454"/>
    </source>
</evidence>
<dbReference type="GO" id="GO:0090307">
    <property type="term" value="P:mitotic spindle assembly"/>
    <property type="evidence" value="ECO:0007669"/>
    <property type="project" value="TreeGrafter"/>
</dbReference>
<dbReference type="PANTHER" id="PTHR21567:SF28">
    <property type="entry name" value="CLIP-ASSOCIATING PROTEIN 1"/>
    <property type="match status" value="1"/>
</dbReference>
<dbReference type="GO" id="GO:0007026">
    <property type="term" value="P:negative regulation of microtubule depolymerization"/>
    <property type="evidence" value="ECO:0007669"/>
    <property type="project" value="UniProtKB-ARBA"/>
</dbReference>
<keyword evidence="10" id="KW-0677">Repeat</keyword>
<dbReference type="Proteomes" id="UP000694906">
    <property type="component" value="Unplaced"/>
</dbReference>
<dbReference type="Pfam" id="PF23271">
    <property type="entry name" value="HEAT_GCN1"/>
    <property type="match status" value="1"/>
</dbReference>
<feature type="region of interest" description="Disordered" evidence="21">
    <location>
        <begin position="231"/>
        <end position="292"/>
    </location>
</feature>
<feature type="compositionally biased region" description="Low complexity" evidence="21">
    <location>
        <begin position="1123"/>
        <end position="1132"/>
    </location>
</feature>
<feature type="region of interest" description="Disordered" evidence="21">
    <location>
        <begin position="1152"/>
        <end position="1175"/>
    </location>
</feature>
<dbReference type="GO" id="GO:0043515">
    <property type="term" value="F:kinetochore binding"/>
    <property type="evidence" value="ECO:0007669"/>
    <property type="project" value="TreeGrafter"/>
</dbReference>
<evidence type="ECO:0000256" key="14">
    <source>
        <dbReference type="ARBA" id="ARBA00023212"/>
    </source>
</evidence>
<dbReference type="FunFam" id="1.25.10.10:FF:000006">
    <property type="entry name" value="CLIP-associating protein 1 isoform 2"/>
    <property type="match status" value="1"/>
</dbReference>
<evidence type="ECO:0000256" key="5">
    <source>
        <dbReference type="ARBA" id="ARBA00009549"/>
    </source>
</evidence>
<comment type="function">
    <text evidence="17">Microtubule plus-end tracking protein that promotes the stabilization of dynamic microtubules. Involved in the nucleation of noncentrosomal microtubules originating from the trans-Golgi network (TGN). Required for the polarization of the cytoplasmic microtubule arrays in migrating cells towards the leading edge of the cell. May act at the cell cortex to enhance the frequency of rescue of depolymerizing microtubules by attaching their plus-ends to cortical platforms composed of ERC1 and PHLDB2. This cortical microtubule stabilizing activity is regulated at least in part by phosphatidylinositol 3-kinase signaling. Also performs a similar stabilizing function at the kinetochore which is essential for the bipolar alignment of chromosomes on the mitotic spindle.</text>
</comment>
<feature type="repeat" description="HEAT" evidence="20">
    <location>
        <begin position="168"/>
        <end position="206"/>
    </location>
</feature>
<evidence type="ECO:0000256" key="9">
    <source>
        <dbReference type="ARBA" id="ARBA00022701"/>
    </source>
</evidence>
<dbReference type="SMART" id="SM01349">
    <property type="entry name" value="TOG"/>
    <property type="match status" value="4"/>
</dbReference>
<protein>
    <recommendedName>
        <fullName evidence="18">CLIP-associating protein 1</fullName>
    </recommendedName>
    <alternativeName>
        <fullName evidence="19">Cytoplasmic linker-associated protein 1</fullName>
    </alternativeName>
</protein>
<feature type="domain" description="TOG" evidence="22">
    <location>
        <begin position="1306"/>
        <end position="1544"/>
    </location>
</feature>
<feature type="domain" description="TOG" evidence="22">
    <location>
        <begin position="866"/>
        <end position="1104"/>
    </location>
</feature>
<reference evidence="24" key="1">
    <citation type="submission" date="2025-08" db="UniProtKB">
        <authorList>
            <consortium name="RefSeq"/>
        </authorList>
    </citation>
    <scope>IDENTIFICATION</scope>
</reference>
<keyword evidence="6" id="KW-0158">Chromosome</keyword>
<evidence type="ECO:0000256" key="10">
    <source>
        <dbReference type="ARBA" id="ARBA00022737"/>
    </source>
</evidence>
<organism evidence="23 24">
    <name type="scientific">Heterocephalus glaber</name>
    <name type="common">Naked mole rat</name>
    <dbReference type="NCBI Taxonomy" id="10181"/>
    <lineage>
        <taxon>Eukaryota</taxon>
        <taxon>Metazoa</taxon>
        <taxon>Chordata</taxon>
        <taxon>Craniata</taxon>
        <taxon>Vertebrata</taxon>
        <taxon>Euteleostomi</taxon>
        <taxon>Mammalia</taxon>
        <taxon>Eutheria</taxon>
        <taxon>Euarchontoglires</taxon>
        <taxon>Glires</taxon>
        <taxon>Rodentia</taxon>
        <taxon>Hystricomorpha</taxon>
        <taxon>Bathyergidae</taxon>
        <taxon>Heterocephalus</taxon>
    </lineage>
</organism>
<evidence type="ECO:0000256" key="11">
    <source>
        <dbReference type="ARBA" id="ARBA00022776"/>
    </source>
</evidence>
<feature type="compositionally biased region" description="Basic and acidic residues" evidence="21">
    <location>
        <begin position="1221"/>
        <end position="1233"/>
    </location>
</feature>
<keyword evidence="8" id="KW-0132">Cell division</keyword>
<dbReference type="InterPro" id="IPR024395">
    <property type="entry name" value="CLASP_N_dom"/>
</dbReference>
<proteinExistence type="inferred from homology"/>
<feature type="domain" description="TOG" evidence="22">
    <location>
        <begin position="1"/>
        <end position="232"/>
    </location>
</feature>
<evidence type="ECO:0000256" key="2">
    <source>
        <dbReference type="ARBA" id="ARBA00004300"/>
    </source>
</evidence>
<keyword evidence="9" id="KW-0493">Microtubule</keyword>
<feature type="region of interest" description="Disordered" evidence="21">
    <location>
        <begin position="837"/>
        <end position="856"/>
    </location>
</feature>
<gene>
    <name evidence="24" type="primary">Clasp1</name>
</gene>
<keyword evidence="11" id="KW-0498">Mitosis</keyword>
<dbReference type="GO" id="GO:0051301">
    <property type="term" value="P:cell division"/>
    <property type="evidence" value="ECO:0007669"/>
    <property type="project" value="UniProtKB-KW"/>
</dbReference>
<dbReference type="Gene3D" id="1.25.10.10">
    <property type="entry name" value="Leucine-rich Repeat Variant"/>
    <property type="match status" value="4"/>
</dbReference>
<feature type="compositionally biased region" description="Low complexity" evidence="21">
    <location>
        <begin position="574"/>
        <end position="594"/>
    </location>
</feature>
<dbReference type="GO" id="GO:0000776">
    <property type="term" value="C:kinetochore"/>
    <property type="evidence" value="ECO:0007669"/>
    <property type="project" value="UniProtKB-KW"/>
</dbReference>
<dbReference type="GO" id="GO:0045180">
    <property type="term" value="C:basal cortex"/>
    <property type="evidence" value="ECO:0007669"/>
    <property type="project" value="TreeGrafter"/>
</dbReference>
<evidence type="ECO:0000256" key="21">
    <source>
        <dbReference type="SAM" id="MobiDB-lite"/>
    </source>
</evidence>
<dbReference type="GO" id="GO:0030010">
    <property type="term" value="P:establishment of cell polarity"/>
    <property type="evidence" value="ECO:0007669"/>
    <property type="project" value="UniProtKB-ARBA"/>
</dbReference>
<dbReference type="GO" id="GO:0005876">
    <property type="term" value="C:spindle microtubule"/>
    <property type="evidence" value="ECO:0007669"/>
    <property type="project" value="TreeGrafter"/>
</dbReference>
<dbReference type="GO" id="GO:0005881">
    <property type="term" value="C:cytoplasmic microtubule"/>
    <property type="evidence" value="ECO:0007669"/>
    <property type="project" value="TreeGrafter"/>
</dbReference>
<evidence type="ECO:0000256" key="3">
    <source>
        <dbReference type="ARBA" id="ARBA00004601"/>
    </source>
</evidence>
<dbReference type="Pfam" id="PF21040">
    <property type="entry name" value="CEP104-like_TOG"/>
    <property type="match status" value="1"/>
</dbReference>
<comment type="similarity">
    <text evidence="5">Belongs to the CLASP family.</text>
</comment>
<dbReference type="InterPro" id="IPR021133">
    <property type="entry name" value="HEAT_type_2"/>
</dbReference>
<dbReference type="CTD" id="23332"/>
<keyword evidence="12" id="KW-0995">Kinetochore</keyword>
<keyword evidence="15" id="KW-0131">Cell cycle</keyword>
<keyword evidence="23" id="KW-1185">Reference proteome</keyword>
<evidence type="ECO:0000256" key="13">
    <source>
        <dbReference type="ARBA" id="ARBA00023034"/>
    </source>
</evidence>
<evidence type="ECO:0000256" key="8">
    <source>
        <dbReference type="ARBA" id="ARBA00022618"/>
    </source>
</evidence>
<evidence type="ECO:0000256" key="18">
    <source>
        <dbReference type="ARBA" id="ARBA00071710"/>
    </source>
</evidence>
<keyword evidence="13" id="KW-0333">Golgi apparatus</keyword>
<dbReference type="FunFam" id="1.25.10.10:FF:000005">
    <property type="entry name" value="CLIP-associating protein 1 isoform 2"/>
    <property type="match status" value="1"/>
</dbReference>
<accession>A0AAX6R4A5</accession>
<evidence type="ECO:0000313" key="24">
    <source>
        <dbReference type="RefSeq" id="XP_021092100.1"/>
    </source>
</evidence>
<dbReference type="FunFam" id="1.25.10.10:FF:000031">
    <property type="entry name" value="CLIP-associating protein 1 isoform 2"/>
    <property type="match status" value="1"/>
</dbReference>
<dbReference type="GO" id="GO:0008017">
    <property type="term" value="F:microtubule binding"/>
    <property type="evidence" value="ECO:0007669"/>
    <property type="project" value="UniProtKB-ARBA"/>
</dbReference>
<dbReference type="GeneID" id="101723506"/>
<feature type="region of interest" description="Disordered" evidence="21">
    <location>
        <begin position="543"/>
        <end position="793"/>
    </location>
</feature>
<dbReference type="GO" id="GO:0040001">
    <property type="term" value="P:establishment of mitotic spindle localization"/>
    <property type="evidence" value="ECO:0007669"/>
    <property type="project" value="TreeGrafter"/>
</dbReference>
<feature type="compositionally biased region" description="Low complexity" evidence="21">
    <location>
        <begin position="682"/>
        <end position="701"/>
    </location>
</feature>
<dbReference type="Pfam" id="PF21041">
    <property type="entry name" value="XMAP215_CLASP_TOG"/>
    <property type="match status" value="1"/>
</dbReference>
<dbReference type="SUPFAM" id="SSF48371">
    <property type="entry name" value="ARM repeat"/>
    <property type="match status" value="2"/>
</dbReference>
<dbReference type="InterPro" id="IPR016024">
    <property type="entry name" value="ARM-type_fold"/>
</dbReference>
<feature type="region of interest" description="Disordered" evidence="21">
    <location>
        <begin position="1100"/>
        <end position="1137"/>
    </location>
</feature>
<dbReference type="InterPro" id="IPR057546">
    <property type="entry name" value="HEAT_GCN1"/>
</dbReference>
<evidence type="ECO:0000256" key="1">
    <source>
        <dbReference type="ARBA" id="ARBA00004186"/>
    </source>
</evidence>
<dbReference type="GO" id="GO:0072686">
    <property type="term" value="C:mitotic spindle"/>
    <property type="evidence" value="ECO:0007669"/>
    <property type="project" value="TreeGrafter"/>
</dbReference>
<evidence type="ECO:0000256" key="12">
    <source>
        <dbReference type="ARBA" id="ARBA00022838"/>
    </source>
</evidence>
<dbReference type="PANTHER" id="PTHR21567">
    <property type="entry name" value="CLASP"/>
    <property type="match status" value="1"/>
</dbReference>
<feature type="compositionally biased region" description="Low complexity" evidence="21">
    <location>
        <begin position="251"/>
        <end position="265"/>
    </location>
</feature>
<evidence type="ECO:0000256" key="4">
    <source>
        <dbReference type="ARBA" id="ARBA00004629"/>
    </source>
</evidence>
<dbReference type="GO" id="GO:0005794">
    <property type="term" value="C:Golgi apparatus"/>
    <property type="evidence" value="ECO:0007669"/>
    <property type="project" value="UniProtKB-SubCell"/>
</dbReference>